<gene>
    <name evidence="2" type="ORF">SM124_17675</name>
</gene>
<dbReference type="SUPFAM" id="SSF54593">
    <property type="entry name" value="Glyoxalase/Bleomycin resistance protein/Dihydroxybiphenyl dioxygenase"/>
    <property type="match status" value="1"/>
</dbReference>
<dbReference type="EMBL" id="JAXOFX010000014">
    <property type="protein sequence ID" value="MDZ5473548.1"/>
    <property type="molecule type" value="Genomic_DNA"/>
</dbReference>
<dbReference type="InterPro" id="IPR004360">
    <property type="entry name" value="Glyas_Fos-R_dOase_dom"/>
</dbReference>
<evidence type="ECO:0000259" key="1">
    <source>
        <dbReference type="PROSITE" id="PS51819"/>
    </source>
</evidence>
<protein>
    <submittedName>
        <fullName evidence="2">VOC family protein</fullName>
    </submittedName>
</protein>
<dbReference type="PROSITE" id="PS51819">
    <property type="entry name" value="VOC"/>
    <property type="match status" value="1"/>
</dbReference>
<keyword evidence="3" id="KW-1185">Reference proteome</keyword>
<proteinExistence type="predicted"/>
<dbReference type="InterPro" id="IPR037523">
    <property type="entry name" value="VOC_core"/>
</dbReference>
<organism evidence="2 3">
    <name type="scientific">Robertmurraya mangrovi</name>
    <dbReference type="NCBI Taxonomy" id="3098077"/>
    <lineage>
        <taxon>Bacteria</taxon>
        <taxon>Bacillati</taxon>
        <taxon>Bacillota</taxon>
        <taxon>Bacilli</taxon>
        <taxon>Bacillales</taxon>
        <taxon>Bacillaceae</taxon>
        <taxon>Robertmurraya</taxon>
    </lineage>
</organism>
<dbReference type="RefSeq" id="WP_322447841.1">
    <property type="nucleotide sequence ID" value="NZ_JAXOFX010000014.1"/>
</dbReference>
<reference evidence="2 3" key="1">
    <citation type="submission" date="2023-11" db="EMBL/GenBank/DDBJ databases">
        <title>Bacillus jintuensis, isolated from a mudflat on the Beibu Gulf coast.</title>
        <authorList>
            <person name="Li M."/>
        </authorList>
    </citation>
    <scope>NUCLEOTIDE SEQUENCE [LARGE SCALE GENOMIC DNA]</scope>
    <source>
        <strain evidence="2 3">31A1R</strain>
    </source>
</reference>
<dbReference type="Proteomes" id="UP001290455">
    <property type="component" value="Unassembled WGS sequence"/>
</dbReference>
<dbReference type="InterPro" id="IPR029068">
    <property type="entry name" value="Glyas_Bleomycin-R_OHBP_Dase"/>
</dbReference>
<accession>A0ABU5J293</accession>
<feature type="domain" description="VOC" evidence="1">
    <location>
        <begin position="1"/>
        <end position="122"/>
    </location>
</feature>
<comment type="caution">
    <text evidence="2">The sequence shown here is derived from an EMBL/GenBank/DDBJ whole genome shotgun (WGS) entry which is preliminary data.</text>
</comment>
<evidence type="ECO:0000313" key="2">
    <source>
        <dbReference type="EMBL" id="MDZ5473548.1"/>
    </source>
</evidence>
<name>A0ABU5J293_9BACI</name>
<evidence type="ECO:0000313" key="3">
    <source>
        <dbReference type="Proteomes" id="UP001290455"/>
    </source>
</evidence>
<dbReference type="Gene3D" id="3.10.180.10">
    <property type="entry name" value="2,3-Dihydroxybiphenyl 1,2-Dioxygenase, domain 1"/>
    <property type="match status" value="1"/>
</dbReference>
<dbReference type="Pfam" id="PF00903">
    <property type="entry name" value="Glyoxalase"/>
    <property type="match status" value="1"/>
</dbReference>
<sequence>MRLRMELFTSDIEKTVQFYKDIIGLTLVRTSQTYAELVYETVEIGIGLLEALPDRHPLKAQKGERLGLGVEIVIEVPDIEKKYKEVVESGYPIDEVLSQQEWGSTDFRLLDPNGYYIRITEA</sequence>